<keyword evidence="6" id="KW-0779">Telomere</keyword>
<protein>
    <recommendedName>
        <fullName evidence="4">CST complex subunit CTC1</fullName>
    </recommendedName>
</protein>
<evidence type="ECO:0000256" key="2">
    <source>
        <dbReference type="ARBA" id="ARBA00004574"/>
    </source>
</evidence>
<proteinExistence type="inferred from homology"/>
<dbReference type="InterPro" id="IPR042617">
    <property type="entry name" value="CTC1-like"/>
</dbReference>
<comment type="subcellular location">
    <subcellularLocation>
        <location evidence="2">Chromosome</location>
        <location evidence="2">Telomere</location>
    </subcellularLocation>
    <subcellularLocation>
        <location evidence="1">Nucleus</location>
    </subcellularLocation>
</comment>
<evidence type="ECO:0000256" key="9">
    <source>
        <dbReference type="SAM" id="MobiDB-lite"/>
    </source>
</evidence>
<gene>
    <name evidence="10" type="ORF">MATL_G00166260</name>
</gene>
<dbReference type="GO" id="GO:0003697">
    <property type="term" value="F:single-stranded DNA binding"/>
    <property type="evidence" value="ECO:0007669"/>
    <property type="project" value="InterPro"/>
</dbReference>
<dbReference type="PANTHER" id="PTHR14865:SF2">
    <property type="entry name" value="CST COMPLEX SUBUNIT CTC1"/>
    <property type="match status" value="1"/>
</dbReference>
<evidence type="ECO:0000256" key="4">
    <source>
        <dbReference type="ARBA" id="ARBA00016175"/>
    </source>
</evidence>
<feature type="region of interest" description="Disordered" evidence="9">
    <location>
        <begin position="332"/>
        <end position="356"/>
    </location>
</feature>
<comment type="caution">
    <text evidence="10">The sequence shown here is derived from an EMBL/GenBank/DDBJ whole genome shotgun (WGS) entry which is preliminary data.</text>
</comment>
<keyword evidence="7" id="KW-0238">DNA-binding</keyword>
<evidence type="ECO:0000256" key="6">
    <source>
        <dbReference type="ARBA" id="ARBA00022895"/>
    </source>
</evidence>
<dbReference type="GO" id="GO:0042162">
    <property type="term" value="F:telomeric DNA binding"/>
    <property type="evidence" value="ECO:0007669"/>
    <property type="project" value="TreeGrafter"/>
</dbReference>
<sequence length="1201" mass="133339">MESFLGEFEEANVAELRWLREVYRCVEDTLCPVAEQSAGQLALAVVRTVQQALGSKAGILPLGYRLVSVSELVTRQHTLCCSHFTWSSMQYREWIKEAEQGLPCQKALPQAYLLLIGCLTDEGGAESSGVCDRTWKVKDGSGSVHCEILNPSPEWLGQLMLFPSWNYIPQHASRRGQEVEGYLELSVPPLPLIPCPTRFDPGGYMHKLVGPREAARLLHLREKHRGVRLEVCGQVSMLGPQIDIRGKSLFCFCLTEGDCSVPVLVTDPGCLSWQQCMHIGALVWVSGLRPCMLKGVQSHRALCVTPQSCLHITQELPAAPLPWDTAAHTTANGRDVESGTLGRKETEADTQSDMETDAQTEADTQTEAHIQMDMQTVTAHPQALPTINTKLSKVISYKGVVSKVLNLEAGLYEIDGKVGLCLAYQPLQRGGRGFRPGAEVELHDVHFLYRPSPHTLPTMLCACLRSSVRVTAFSRLETGVMPCPAADSPAIRLLLERNLGISQYLWLCHCLPALRERLCPRWVREGRVGVVAGRLLALLLPPGQEGGRPRDMFKEMLEEPHCCPLTEYSISCPSHELLSVQDLQSWMERECWDSMSLPSLLPPCAPHLTRAELNPLLAWSVHVLPAWTLPTPKVLVGVFRGSGRGPCIQLVDQTSVVNCVVVEIRNGHGYCATYNTAWLGCLVCVQRYTLVMERFLTSDFPAWTHLDQERYITQRHSRVYIQLCLDDVQEGLAFRNIHVLEHPEGAPGLSLCFGASATLFGGVQRWEQDPKNCPLEERETDRGGAGNRVVELRFVGASVRWYPLLQPGCVYRVVAPRTQDPSVLCSSALPVHDGVQLHSAPCLLVQAHWHFHTLPQENPSLAQKVMSVSDVLYNSAAADLVTFEGVISHRITLLEEKGKASTVQSELRKKGVDVEQALNVRLTVQDLVSPGQTVQVYLDLSQQPYLPGLIPGAMVLFHTFQRKVSRVNCVYCRSIPLSCVAVTALGADGSAAPCAPPPIMHLGEWALEGSQRSSVGRVQGHVVCLLYLQLCWVCSLCTSVFKQEVCTRTHPPCSSTVPVFQAEAKAVVEDGTGEAHVWFSSQTIPDLLALSATEWEGLQRLVRVRGHLRVYHRGRHAVSNEDIDDPLLQYLSYLCSCGAVCRSLSLVCRLQPRSQRSTAHRHESAQLKKFTRRDREFITRIPLPLQLSCTELREWDSSLWQ</sequence>
<evidence type="ECO:0000256" key="1">
    <source>
        <dbReference type="ARBA" id="ARBA00004123"/>
    </source>
</evidence>
<dbReference type="Pfam" id="PF15489">
    <property type="entry name" value="CTC1"/>
    <property type="match status" value="2"/>
</dbReference>
<reference evidence="10" key="1">
    <citation type="submission" date="2021-01" db="EMBL/GenBank/DDBJ databases">
        <authorList>
            <person name="Zahm M."/>
            <person name="Roques C."/>
            <person name="Cabau C."/>
            <person name="Klopp C."/>
            <person name="Donnadieu C."/>
            <person name="Jouanno E."/>
            <person name="Lampietro C."/>
            <person name="Louis A."/>
            <person name="Herpin A."/>
            <person name="Echchiki A."/>
            <person name="Berthelot C."/>
            <person name="Parey E."/>
            <person name="Roest-Crollius H."/>
            <person name="Braasch I."/>
            <person name="Postlethwait J."/>
            <person name="Bobe J."/>
            <person name="Montfort J."/>
            <person name="Bouchez O."/>
            <person name="Begum T."/>
            <person name="Mejri S."/>
            <person name="Adams A."/>
            <person name="Chen W.-J."/>
            <person name="Guiguen Y."/>
        </authorList>
    </citation>
    <scope>NUCLEOTIDE SEQUENCE</scope>
    <source>
        <strain evidence="10">YG-15Mar2019-1</strain>
        <tissue evidence="10">Brain</tissue>
    </source>
</reference>
<evidence type="ECO:0000313" key="11">
    <source>
        <dbReference type="Proteomes" id="UP001046870"/>
    </source>
</evidence>
<evidence type="ECO:0000256" key="8">
    <source>
        <dbReference type="ARBA" id="ARBA00023242"/>
    </source>
</evidence>
<organism evidence="10 11">
    <name type="scientific">Megalops atlanticus</name>
    <name type="common">Tarpon</name>
    <name type="synonym">Clupea gigantea</name>
    <dbReference type="NCBI Taxonomy" id="7932"/>
    <lineage>
        <taxon>Eukaryota</taxon>
        <taxon>Metazoa</taxon>
        <taxon>Chordata</taxon>
        <taxon>Craniata</taxon>
        <taxon>Vertebrata</taxon>
        <taxon>Euteleostomi</taxon>
        <taxon>Actinopterygii</taxon>
        <taxon>Neopterygii</taxon>
        <taxon>Teleostei</taxon>
        <taxon>Elopiformes</taxon>
        <taxon>Megalopidae</taxon>
        <taxon>Megalops</taxon>
    </lineage>
</organism>
<dbReference type="EMBL" id="JAFDVH010000014">
    <property type="protein sequence ID" value="KAG7464496.1"/>
    <property type="molecule type" value="Genomic_DNA"/>
</dbReference>
<keyword evidence="8" id="KW-0539">Nucleus</keyword>
<accession>A0A9D3PN00</accession>
<dbReference type="OrthoDB" id="2314520at2759"/>
<dbReference type="GO" id="GO:0010833">
    <property type="term" value="P:telomere maintenance via telomere lengthening"/>
    <property type="evidence" value="ECO:0007669"/>
    <property type="project" value="TreeGrafter"/>
</dbReference>
<keyword evidence="11" id="KW-1185">Reference proteome</keyword>
<dbReference type="AlphaFoldDB" id="A0A9D3PN00"/>
<comment type="similarity">
    <text evidence="3">Belongs to the CTC1 family.</text>
</comment>
<evidence type="ECO:0000256" key="7">
    <source>
        <dbReference type="ARBA" id="ARBA00023125"/>
    </source>
</evidence>
<dbReference type="PANTHER" id="PTHR14865">
    <property type="entry name" value="CST COMPLEX SUBUNIT CTC1"/>
    <property type="match status" value="1"/>
</dbReference>
<evidence type="ECO:0000256" key="5">
    <source>
        <dbReference type="ARBA" id="ARBA00022454"/>
    </source>
</evidence>
<dbReference type="Proteomes" id="UP001046870">
    <property type="component" value="Chromosome 14"/>
</dbReference>
<feature type="compositionally biased region" description="Basic and acidic residues" evidence="9">
    <location>
        <begin position="334"/>
        <end position="347"/>
    </location>
</feature>
<name>A0A9D3PN00_MEGAT</name>
<keyword evidence="5" id="KW-0158">Chromosome</keyword>
<evidence type="ECO:0000313" key="10">
    <source>
        <dbReference type="EMBL" id="KAG7464496.1"/>
    </source>
</evidence>
<dbReference type="GO" id="GO:0045740">
    <property type="term" value="P:positive regulation of DNA replication"/>
    <property type="evidence" value="ECO:0007669"/>
    <property type="project" value="TreeGrafter"/>
</dbReference>
<evidence type="ECO:0000256" key="3">
    <source>
        <dbReference type="ARBA" id="ARBA00006332"/>
    </source>
</evidence>
<dbReference type="InterPro" id="IPR029156">
    <property type="entry name" value="CTC1"/>
</dbReference>
<dbReference type="GO" id="GO:1990879">
    <property type="term" value="C:CST complex"/>
    <property type="evidence" value="ECO:0007669"/>
    <property type="project" value="TreeGrafter"/>
</dbReference>